<dbReference type="GO" id="GO:0030001">
    <property type="term" value="P:metal ion transport"/>
    <property type="evidence" value="ECO:0007669"/>
    <property type="project" value="UniProtKB-ARBA"/>
</dbReference>
<dbReference type="OrthoDB" id="9999863at2759"/>
<name>A0A835I4G8_9MAGN</name>
<comment type="similarity">
    <text evidence="2">Belongs to the TrkH potassium transport family. HKT (TC 2.A.38.3) subfamily.</text>
</comment>
<organism evidence="9 10">
    <name type="scientific">Coptis chinensis</name>
    <dbReference type="NCBI Taxonomy" id="261450"/>
    <lineage>
        <taxon>Eukaryota</taxon>
        <taxon>Viridiplantae</taxon>
        <taxon>Streptophyta</taxon>
        <taxon>Embryophyta</taxon>
        <taxon>Tracheophyta</taxon>
        <taxon>Spermatophyta</taxon>
        <taxon>Magnoliopsida</taxon>
        <taxon>Ranunculales</taxon>
        <taxon>Ranunculaceae</taxon>
        <taxon>Coptidoideae</taxon>
        <taxon>Coptis</taxon>
    </lineage>
</organism>
<evidence type="ECO:0000256" key="6">
    <source>
        <dbReference type="ARBA" id="ARBA00023065"/>
    </source>
</evidence>
<keyword evidence="4 8" id="KW-0812">Transmembrane</keyword>
<evidence type="ECO:0000256" key="3">
    <source>
        <dbReference type="ARBA" id="ARBA00022448"/>
    </source>
</evidence>
<dbReference type="PANTHER" id="PTHR31064">
    <property type="entry name" value="POTASSIUM TRANSPORT PROTEIN DDB_G0292412-RELATED"/>
    <property type="match status" value="1"/>
</dbReference>
<dbReference type="Proteomes" id="UP000631114">
    <property type="component" value="Unassembled WGS sequence"/>
</dbReference>
<evidence type="ECO:0000256" key="7">
    <source>
        <dbReference type="ARBA" id="ARBA00023136"/>
    </source>
</evidence>
<feature type="transmembrane region" description="Helical" evidence="8">
    <location>
        <begin position="14"/>
        <end position="34"/>
    </location>
</feature>
<keyword evidence="10" id="KW-1185">Reference proteome</keyword>
<dbReference type="GO" id="GO:0005886">
    <property type="term" value="C:plasma membrane"/>
    <property type="evidence" value="ECO:0007669"/>
    <property type="project" value="TreeGrafter"/>
</dbReference>
<sequence>MSTVEMEVFSNTQLVFMTILMLAGGEVFTSMFGLQFMKSKFRKFGTNKTEGTSVVHDYSWNPKNIELGLVPVTNLENEVSSPLENTDNSFMVSDTSLKYNSLRYLAYVVLAYLLLVLVGGSILVLVYLSLVSSAGNVLKAKGIKLSTFSVFTVVSTFANCGYVPTNENMIVFKNNPGLLLLLIPQILLGNTLYPSCLSAYGNVGFTTGYSCKRQINPDGHCKDTWYGFSGRWSNEGKLILILVMFFGRLKKFHMGGGKAWKLL</sequence>
<comment type="caution">
    <text evidence="9">The sequence shown here is derived from an EMBL/GenBank/DDBJ whole genome shotgun (WGS) entry which is preliminary data.</text>
</comment>
<proteinExistence type="inferred from homology"/>
<dbReference type="InterPro" id="IPR003445">
    <property type="entry name" value="Cat_transpt"/>
</dbReference>
<evidence type="ECO:0000256" key="8">
    <source>
        <dbReference type="SAM" id="Phobius"/>
    </source>
</evidence>
<comment type="subcellular location">
    <subcellularLocation>
        <location evidence="1">Membrane</location>
        <topology evidence="1">Multi-pass membrane protein</topology>
    </subcellularLocation>
</comment>
<evidence type="ECO:0000256" key="2">
    <source>
        <dbReference type="ARBA" id="ARBA00010864"/>
    </source>
</evidence>
<feature type="transmembrane region" description="Helical" evidence="8">
    <location>
        <begin position="148"/>
        <end position="165"/>
    </location>
</feature>
<gene>
    <name evidence="9" type="ORF">IFM89_000173</name>
</gene>
<keyword evidence="5 8" id="KW-1133">Transmembrane helix</keyword>
<dbReference type="EMBL" id="JADFTS010000003">
    <property type="protein sequence ID" value="KAF9612425.1"/>
    <property type="molecule type" value="Genomic_DNA"/>
</dbReference>
<accession>A0A835I4G8</accession>
<keyword evidence="6" id="KW-0406">Ion transport</keyword>
<evidence type="ECO:0000313" key="10">
    <source>
        <dbReference type="Proteomes" id="UP000631114"/>
    </source>
</evidence>
<reference evidence="9 10" key="1">
    <citation type="submission" date="2020-10" db="EMBL/GenBank/DDBJ databases">
        <title>The Coptis chinensis genome and diversification of protoberbering-type alkaloids.</title>
        <authorList>
            <person name="Wang B."/>
            <person name="Shu S."/>
            <person name="Song C."/>
            <person name="Liu Y."/>
        </authorList>
    </citation>
    <scope>NUCLEOTIDE SEQUENCE [LARGE SCALE GENOMIC DNA]</scope>
    <source>
        <strain evidence="9">HL-2020</strain>
        <tissue evidence="9">Leaf</tissue>
    </source>
</reference>
<dbReference type="InterPro" id="IPR051143">
    <property type="entry name" value="TrkH_K-transport"/>
</dbReference>
<evidence type="ECO:0000313" key="9">
    <source>
        <dbReference type="EMBL" id="KAF9612425.1"/>
    </source>
</evidence>
<dbReference type="GO" id="GO:0008324">
    <property type="term" value="F:monoatomic cation transmembrane transporter activity"/>
    <property type="evidence" value="ECO:0007669"/>
    <property type="project" value="InterPro"/>
</dbReference>
<protein>
    <submittedName>
        <fullName evidence="9">Uncharacterized protein</fullName>
    </submittedName>
</protein>
<dbReference type="Pfam" id="PF02386">
    <property type="entry name" value="TrkH"/>
    <property type="match status" value="1"/>
</dbReference>
<dbReference type="PANTHER" id="PTHR31064:SF30">
    <property type="entry name" value="HIGH-AFFINITY POTASSIUM TRANSPORT PROTEIN-RELATED"/>
    <property type="match status" value="1"/>
</dbReference>
<dbReference type="AlphaFoldDB" id="A0A835I4G8"/>
<feature type="transmembrane region" description="Helical" evidence="8">
    <location>
        <begin position="104"/>
        <end position="128"/>
    </location>
</feature>
<evidence type="ECO:0000256" key="1">
    <source>
        <dbReference type="ARBA" id="ARBA00004141"/>
    </source>
</evidence>
<evidence type="ECO:0000256" key="4">
    <source>
        <dbReference type="ARBA" id="ARBA00022692"/>
    </source>
</evidence>
<keyword evidence="7 8" id="KW-0472">Membrane</keyword>
<evidence type="ECO:0000256" key="5">
    <source>
        <dbReference type="ARBA" id="ARBA00022989"/>
    </source>
</evidence>
<keyword evidence="3" id="KW-0813">Transport</keyword>